<dbReference type="InterPro" id="IPR042112">
    <property type="entry name" value="P_AcTrfase_dom2"/>
</dbReference>
<evidence type="ECO:0000256" key="2">
    <source>
        <dbReference type="ARBA" id="ARBA00004989"/>
    </source>
</evidence>
<dbReference type="NCBIfam" id="TIGR00651">
    <property type="entry name" value="pta"/>
    <property type="match status" value="1"/>
</dbReference>
<dbReference type="PANTHER" id="PTHR43356">
    <property type="entry name" value="PHOSPHATE ACETYLTRANSFERASE"/>
    <property type="match status" value="1"/>
</dbReference>
<dbReference type="Pfam" id="PF01515">
    <property type="entry name" value="PTA_PTB"/>
    <property type="match status" value="1"/>
</dbReference>
<evidence type="ECO:0000259" key="9">
    <source>
        <dbReference type="Pfam" id="PF01515"/>
    </source>
</evidence>
<evidence type="ECO:0000256" key="6">
    <source>
        <dbReference type="ARBA" id="ARBA00022679"/>
    </source>
</evidence>
<evidence type="ECO:0000256" key="3">
    <source>
        <dbReference type="ARBA" id="ARBA00005656"/>
    </source>
</evidence>
<dbReference type="InterPro" id="IPR050500">
    <property type="entry name" value="Phos_Acetyltrans/Butyryltrans"/>
</dbReference>
<comment type="catalytic activity">
    <reaction evidence="1">
        <text>acetyl-CoA + phosphate = acetyl phosphate + CoA</text>
        <dbReference type="Rhea" id="RHEA:19521"/>
        <dbReference type="ChEBI" id="CHEBI:22191"/>
        <dbReference type="ChEBI" id="CHEBI:43474"/>
        <dbReference type="ChEBI" id="CHEBI:57287"/>
        <dbReference type="ChEBI" id="CHEBI:57288"/>
        <dbReference type="EC" id="2.3.1.8"/>
    </reaction>
</comment>
<dbReference type="eggNOG" id="COG0280">
    <property type="taxonomic scope" value="Bacteria"/>
</dbReference>
<evidence type="ECO:0000313" key="10">
    <source>
        <dbReference type="EMBL" id="EKU27891.1"/>
    </source>
</evidence>
<organism evidence="10 11">
    <name type="scientific">Catellicoccus marimammalium M35/04/3</name>
    <dbReference type="NCBI Taxonomy" id="1234409"/>
    <lineage>
        <taxon>Bacteria</taxon>
        <taxon>Bacillati</taxon>
        <taxon>Bacillota</taxon>
        <taxon>Bacilli</taxon>
        <taxon>Lactobacillales</taxon>
        <taxon>Enterococcaceae</taxon>
        <taxon>Catellicoccus</taxon>
    </lineage>
</organism>
<reference evidence="10 11" key="1">
    <citation type="journal article" date="2013" name="Genome Announc.">
        <title>Draft Genome Sequence of Catellicoccus marimammalium, a Novel Species Commonly Found in Gull Feces.</title>
        <authorList>
            <person name="Weigand M.R."/>
            <person name="Ryu H."/>
            <person name="Bozcek L."/>
            <person name="Konstantinidis K.T."/>
            <person name="Santo Domingo J.W."/>
        </authorList>
    </citation>
    <scope>NUCLEOTIDE SEQUENCE [LARGE SCALE GENOMIC DNA]</scope>
    <source>
        <strain evidence="10 11">M35/04/3</strain>
    </source>
</reference>
<evidence type="ECO:0000313" key="11">
    <source>
        <dbReference type="Proteomes" id="UP000016057"/>
    </source>
</evidence>
<keyword evidence="6 10" id="KW-0808">Transferase</keyword>
<dbReference type="NCBIfam" id="NF007233">
    <property type="entry name" value="PRK09653.1"/>
    <property type="match status" value="1"/>
</dbReference>
<dbReference type="InterPro" id="IPR042113">
    <property type="entry name" value="P_AcTrfase_dom1"/>
</dbReference>
<feature type="domain" description="Phosphate acetyl/butaryl transferase" evidence="9">
    <location>
        <begin position="3"/>
        <end position="323"/>
    </location>
</feature>
<dbReference type="GO" id="GO:0008959">
    <property type="term" value="F:phosphate acetyltransferase activity"/>
    <property type="evidence" value="ECO:0007669"/>
    <property type="project" value="UniProtKB-EC"/>
</dbReference>
<dbReference type="Proteomes" id="UP000016057">
    <property type="component" value="Unassembled WGS sequence"/>
</dbReference>
<comment type="similarity">
    <text evidence="3">Belongs to the phosphate acetyltransferase and butyryltransferase family.</text>
</comment>
<keyword evidence="11" id="KW-1185">Reference proteome</keyword>
<dbReference type="InterPro" id="IPR012147">
    <property type="entry name" value="P_Ac_Bu_trans"/>
</dbReference>
<sequence length="341" mass="37732">MDFFEQLKMKLKDQNVRLVFPEATDERIIKACARLQAEHLIQPVLLGDKEEIEPIAYRCGVLIDEIEFINPKTYPRLEEMIDTLFTRRNGKITKEEARELVQDVNYFGTMLTYMGIVDGMVSGAIHSTGDTVRPALQIIKTKPGVKRTSGAFLLLRGRGDQERYLFSDCAINVDPDAPLLAEIAMETAKTAESLGIPPRVAMLSYSTNGSGSGPAVDKVKEALEIIKEKNQDPNAIFEGEIQFDAAYDKTVADLKYPDSKIAGKCTVFVFPELQSGNIGYKIAQRLGGFDAIGPILQGLNKPISDLSRGACTNDVYKVSLITAMQALMDKDEANDSEIKNR</sequence>
<dbReference type="RefSeq" id="WP_009488335.1">
    <property type="nucleotide sequence ID" value="NZ_AMYT01000007.1"/>
</dbReference>
<dbReference type="PANTHER" id="PTHR43356:SF3">
    <property type="entry name" value="PHOSPHATE ACETYLTRANSFERASE"/>
    <property type="match status" value="1"/>
</dbReference>
<proteinExistence type="inferred from homology"/>
<dbReference type="InterPro" id="IPR002505">
    <property type="entry name" value="PTA_PTB"/>
</dbReference>
<protein>
    <recommendedName>
        <fullName evidence="5">Phosphate acetyltransferase</fullName>
        <ecNumber evidence="4">2.3.1.8</ecNumber>
    </recommendedName>
    <alternativeName>
        <fullName evidence="8">Phosphotransacetylase</fullName>
    </alternativeName>
</protein>
<evidence type="ECO:0000256" key="5">
    <source>
        <dbReference type="ARBA" id="ARBA00021528"/>
    </source>
</evidence>
<dbReference type="OrthoDB" id="9805787at2"/>
<comment type="caution">
    <text evidence="10">The sequence shown here is derived from an EMBL/GenBank/DDBJ whole genome shotgun (WGS) entry which is preliminary data.</text>
</comment>
<dbReference type="EC" id="2.3.1.8" evidence="4"/>
<name>K8ZQN6_9ENTE</name>
<dbReference type="EMBL" id="AMYT01000007">
    <property type="protein sequence ID" value="EKU27891.1"/>
    <property type="molecule type" value="Genomic_DNA"/>
</dbReference>
<dbReference type="Gene3D" id="3.40.50.10950">
    <property type="match status" value="1"/>
</dbReference>
<keyword evidence="7 10" id="KW-0012">Acyltransferase</keyword>
<dbReference type="Gene3D" id="3.40.50.10750">
    <property type="entry name" value="Isocitrate/Isopropylmalate dehydrogenase-like"/>
    <property type="match status" value="1"/>
</dbReference>
<evidence type="ECO:0000256" key="4">
    <source>
        <dbReference type="ARBA" id="ARBA00012707"/>
    </source>
</evidence>
<evidence type="ECO:0000256" key="7">
    <source>
        <dbReference type="ARBA" id="ARBA00023315"/>
    </source>
</evidence>
<dbReference type="PIRSF" id="PIRSF000428">
    <property type="entry name" value="P_Ac_trans"/>
    <property type="match status" value="1"/>
</dbReference>
<dbReference type="PATRIC" id="fig|1234409.3.peg.122"/>
<dbReference type="AlphaFoldDB" id="K8ZQN6"/>
<comment type="pathway">
    <text evidence="2">Metabolic intermediate biosynthesis; acetyl-CoA biosynthesis; acetyl-CoA from acetate: step 2/2.</text>
</comment>
<dbReference type="InterPro" id="IPR004614">
    <property type="entry name" value="P_AcTrfase"/>
</dbReference>
<accession>K8ZQN6</accession>
<dbReference type="STRING" id="1234409.C683_0150"/>
<gene>
    <name evidence="10" type="ORF">C683_0150</name>
</gene>
<evidence type="ECO:0000256" key="1">
    <source>
        <dbReference type="ARBA" id="ARBA00000705"/>
    </source>
</evidence>
<evidence type="ECO:0000256" key="8">
    <source>
        <dbReference type="ARBA" id="ARBA00031108"/>
    </source>
</evidence>
<dbReference type="SUPFAM" id="SSF53659">
    <property type="entry name" value="Isocitrate/Isopropylmalate dehydrogenase-like"/>
    <property type="match status" value="1"/>
</dbReference>